<accession>A0A9P5N3Z7</accession>
<comment type="caution">
    <text evidence="8">The sequence shown here is derived from an EMBL/GenBank/DDBJ whole genome shotgun (WGS) entry which is preliminary data.</text>
</comment>
<dbReference type="PRINTS" id="PR00320">
    <property type="entry name" value="GPROTEINBRPT"/>
</dbReference>
<dbReference type="Proteomes" id="UP000759537">
    <property type="component" value="Unassembled WGS sequence"/>
</dbReference>
<organism evidence="8 9">
    <name type="scientific">Russula ochroleuca</name>
    <dbReference type="NCBI Taxonomy" id="152965"/>
    <lineage>
        <taxon>Eukaryota</taxon>
        <taxon>Fungi</taxon>
        <taxon>Dikarya</taxon>
        <taxon>Basidiomycota</taxon>
        <taxon>Agaricomycotina</taxon>
        <taxon>Agaricomycetes</taxon>
        <taxon>Russulales</taxon>
        <taxon>Russulaceae</taxon>
        <taxon>Russula</taxon>
    </lineage>
</organism>
<comment type="subcellular location">
    <subcellularLocation>
        <location evidence="1">Nucleus</location>
    </subcellularLocation>
</comment>
<dbReference type="GO" id="GO:0048188">
    <property type="term" value="C:Set1C/COMPASS complex"/>
    <property type="evidence" value="ECO:0007669"/>
    <property type="project" value="TreeGrafter"/>
</dbReference>
<evidence type="ECO:0000256" key="2">
    <source>
        <dbReference type="ARBA" id="ARBA00005616"/>
    </source>
</evidence>
<keyword evidence="3" id="KW-0806">Transcription termination</keyword>
<dbReference type="FunFam" id="2.130.10.10:FF:001194">
    <property type="entry name" value="Unplaced genomic scaffold supercont1.1, whole genome shotgun sequence"/>
    <property type="match status" value="1"/>
</dbReference>
<dbReference type="PANTHER" id="PTHR19861">
    <property type="entry name" value="WD40 REPEAT PROTEIN SWD2"/>
    <property type="match status" value="1"/>
</dbReference>
<dbReference type="SMART" id="SM00320">
    <property type="entry name" value="WD40"/>
    <property type="match status" value="5"/>
</dbReference>
<dbReference type="InterPro" id="IPR020472">
    <property type="entry name" value="WD40_PAC1"/>
</dbReference>
<keyword evidence="3" id="KW-0805">Transcription regulation</keyword>
<proteinExistence type="inferred from homology"/>
<dbReference type="PROSITE" id="PS00678">
    <property type="entry name" value="WD_REPEATS_1"/>
    <property type="match status" value="1"/>
</dbReference>
<evidence type="ECO:0000256" key="3">
    <source>
        <dbReference type="ARBA" id="ARBA00022472"/>
    </source>
</evidence>
<name>A0A9P5N3Z7_9AGAM</name>
<dbReference type="Gene3D" id="2.130.10.10">
    <property type="entry name" value="YVTN repeat-like/Quinoprotein amine dehydrogenase"/>
    <property type="match status" value="2"/>
</dbReference>
<evidence type="ECO:0000256" key="1">
    <source>
        <dbReference type="ARBA" id="ARBA00004123"/>
    </source>
</evidence>
<protein>
    <submittedName>
        <fullName evidence="8">WD40-repeat-containing domain protein</fullName>
    </submittedName>
</protein>
<comment type="similarity">
    <text evidence="2">Belongs to the WD repeat SWD2 family.</text>
</comment>
<dbReference type="Pfam" id="PF00400">
    <property type="entry name" value="WD40"/>
    <property type="match status" value="3"/>
</dbReference>
<keyword evidence="9" id="KW-1185">Reference proteome</keyword>
<keyword evidence="3" id="KW-0804">Transcription</keyword>
<feature type="repeat" description="WD" evidence="7">
    <location>
        <begin position="130"/>
        <end position="165"/>
    </location>
</feature>
<dbReference type="OrthoDB" id="27537at2759"/>
<dbReference type="PROSITE" id="PS50082">
    <property type="entry name" value="WD_REPEATS_2"/>
    <property type="match status" value="2"/>
</dbReference>
<dbReference type="GO" id="GO:0006353">
    <property type="term" value="P:DNA-templated transcription termination"/>
    <property type="evidence" value="ECO:0007669"/>
    <property type="project" value="UniProtKB-KW"/>
</dbReference>
<dbReference type="EMBL" id="WHVB01000002">
    <property type="protein sequence ID" value="KAF8485780.1"/>
    <property type="molecule type" value="Genomic_DNA"/>
</dbReference>
<evidence type="ECO:0000256" key="4">
    <source>
        <dbReference type="ARBA" id="ARBA00022574"/>
    </source>
</evidence>
<keyword evidence="4 7" id="KW-0853">WD repeat</keyword>
<dbReference type="InterPro" id="IPR015943">
    <property type="entry name" value="WD40/YVTN_repeat-like_dom_sf"/>
</dbReference>
<feature type="repeat" description="WD" evidence="7">
    <location>
        <begin position="297"/>
        <end position="322"/>
    </location>
</feature>
<evidence type="ECO:0000313" key="9">
    <source>
        <dbReference type="Proteomes" id="UP000759537"/>
    </source>
</evidence>
<dbReference type="InterPro" id="IPR036322">
    <property type="entry name" value="WD40_repeat_dom_sf"/>
</dbReference>
<evidence type="ECO:0000256" key="7">
    <source>
        <dbReference type="PROSITE-ProRule" id="PRU00221"/>
    </source>
</evidence>
<dbReference type="InterPro" id="IPR019775">
    <property type="entry name" value="WD40_repeat_CS"/>
</dbReference>
<keyword evidence="6" id="KW-0539">Nucleus</keyword>
<dbReference type="GO" id="GO:0003682">
    <property type="term" value="F:chromatin binding"/>
    <property type="evidence" value="ECO:0007669"/>
    <property type="project" value="TreeGrafter"/>
</dbReference>
<dbReference type="PANTHER" id="PTHR19861:SF0">
    <property type="entry name" value="WD REPEAT-CONTAINING PROTEIN 82"/>
    <property type="match status" value="1"/>
</dbReference>
<dbReference type="SUPFAM" id="SSF50978">
    <property type="entry name" value="WD40 repeat-like"/>
    <property type="match status" value="1"/>
</dbReference>
<sequence length="396" mass="43600">MAPNTANGVAPIPLTSSLMAKLKPAKIFKAAVDPAPPPPPGSRVPVQQRHITGLSFDDRGDQLITAAEDETFRLYNCKLGKLTKTLHSKKYGIDLPRFTHKNTAIIYASTKEDDTIRYHSLHDNKYLMYFRGHCQRVISLEMSPVDDGFMSGSMDKTVRLWDLRTPQCRGHLSLPAPSLVAYDATGVVFAVAVNHYGRILMYDHANFDKAPFLTITLEDPTLARVSFPPRAIYMTSIAFSSSGKYLLVGCSGDAHYIIDAFEGHVLAKLEGRVGLERRRLDAQINIEPQRGCSGEEVSWTPDSKYIVGGGLDGRICVWDVQNIPPREGPVDLKLSPVSIQPLVKTDGHPGPARCVRFNPRLVMMASAGAELAFWTPDQTADADEVAKELLRKAGTD</sequence>
<dbReference type="InterPro" id="IPR037867">
    <property type="entry name" value="Swd2/WDR82"/>
</dbReference>
<reference evidence="8" key="2">
    <citation type="journal article" date="2020" name="Nat. Commun.">
        <title>Large-scale genome sequencing of mycorrhizal fungi provides insights into the early evolution of symbiotic traits.</title>
        <authorList>
            <person name="Miyauchi S."/>
            <person name="Kiss E."/>
            <person name="Kuo A."/>
            <person name="Drula E."/>
            <person name="Kohler A."/>
            <person name="Sanchez-Garcia M."/>
            <person name="Morin E."/>
            <person name="Andreopoulos B."/>
            <person name="Barry K.W."/>
            <person name="Bonito G."/>
            <person name="Buee M."/>
            <person name="Carver A."/>
            <person name="Chen C."/>
            <person name="Cichocki N."/>
            <person name="Clum A."/>
            <person name="Culley D."/>
            <person name="Crous P.W."/>
            <person name="Fauchery L."/>
            <person name="Girlanda M."/>
            <person name="Hayes R.D."/>
            <person name="Keri Z."/>
            <person name="LaButti K."/>
            <person name="Lipzen A."/>
            <person name="Lombard V."/>
            <person name="Magnuson J."/>
            <person name="Maillard F."/>
            <person name="Murat C."/>
            <person name="Nolan M."/>
            <person name="Ohm R.A."/>
            <person name="Pangilinan J."/>
            <person name="Pereira M.F."/>
            <person name="Perotto S."/>
            <person name="Peter M."/>
            <person name="Pfister S."/>
            <person name="Riley R."/>
            <person name="Sitrit Y."/>
            <person name="Stielow J.B."/>
            <person name="Szollosi G."/>
            <person name="Zifcakova L."/>
            <person name="Stursova M."/>
            <person name="Spatafora J.W."/>
            <person name="Tedersoo L."/>
            <person name="Vaario L.M."/>
            <person name="Yamada A."/>
            <person name="Yan M."/>
            <person name="Wang P."/>
            <person name="Xu J."/>
            <person name="Bruns T."/>
            <person name="Baldrian P."/>
            <person name="Vilgalys R."/>
            <person name="Dunand C."/>
            <person name="Henrissat B."/>
            <person name="Grigoriev I.V."/>
            <person name="Hibbett D."/>
            <person name="Nagy L.G."/>
            <person name="Martin F.M."/>
        </authorList>
    </citation>
    <scope>NUCLEOTIDE SEQUENCE</scope>
    <source>
        <strain evidence="8">Prilba</strain>
    </source>
</reference>
<evidence type="ECO:0000256" key="6">
    <source>
        <dbReference type="ARBA" id="ARBA00023242"/>
    </source>
</evidence>
<dbReference type="AlphaFoldDB" id="A0A9P5N3Z7"/>
<evidence type="ECO:0000313" key="8">
    <source>
        <dbReference type="EMBL" id="KAF8485780.1"/>
    </source>
</evidence>
<reference evidence="8" key="1">
    <citation type="submission" date="2019-10" db="EMBL/GenBank/DDBJ databases">
        <authorList>
            <consortium name="DOE Joint Genome Institute"/>
            <person name="Kuo A."/>
            <person name="Miyauchi S."/>
            <person name="Kiss E."/>
            <person name="Drula E."/>
            <person name="Kohler A."/>
            <person name="Sanchez-Garcia M."/>
            <person name="Andreopoulos B."/>
            <person name="Barry K.W."/>
            <person name="Bonito G."/>
            <person name="Buee M."/>
            <person name="Carver A."/>
            <person name="Chen C."/>
            <person name="Cichocki N."/>
            <person name="Clum A."/>
            <person name="Culley D."/>
            <person name="Crous P.W."/>
            <person name="Fauchery L."/>
            <person name="Girlanda M."/>
            <person name="Hayes R."/>
            <person name="Keri Z."/>
            <person name="LaButti K."/>
            <person name="Lipzen A."/>
            <person name="Lombard V."/>
            <person name="Magnuson J."/>
            <person name="Maillard F."/>
            <person name="Morin E."/>
            <person name="Murat C."/>
            <person name="Nolan M."/>
            <person name="Ohm R."/>
            <person name="Pangilinan J."/>
            <person name="Pereira M."/>
            <person name="Perotto S."/>
            <person name="Peter M."/>
            <person name="Riley R."/>
            <person name="Sitrit Y."/>
            <person name="Stielow B."/>
            <person name="Szollosi G."/>
            <person name="Zifcakova L."/>
            <person name="Stursova M."/>
            <person name="Spatafora J.W."/>
            <person name="Tedersoo L."/>
            <person name="Vaario L.-M."/>
            <person name="Yamada A."/>
            <person name="Yan M."/>
            <person name="Wang P."/>
            <person name="Xu J."/>
            <person name="Bruns T."/>
            <person name="Baldrian P."/>
            <person name="Vilgalys R."/>
            <person name="Henrissat B."/>
            <person name="Grigoriev I.V."/>
            <person name="Hibbett D."/>
            <person name="Nagy L.G."/>
            <person name="Martin F.M."/>
        </authorList>
    </citation>
    <scope>NUCLEOTIDE SEQUENCE</scope>
    <source>
        <strain evidence="8">Prilba</strain>
    </source>
</reference>
<gene>
    <name evidence="8" type="ORF">DFH94DRAFT_707930</name>
</gene>
<dbReference type="InterPro" id="IPR001680">
    <property type="entry name" value="WD40_rpt"/>
</dbReference>
<evidence type="ECO:0000256" key="5">
    <source>
        <dbReference type="ARBA" id="ARBA00022737"/>
    </source>
</evidence>
<keyword evidence="5" id="KW-0677">Repeat</keyword>
<dbReference type="PROSITE" id="PS50294">
    <property type="entry name" value="WD_REPEATS_REGION"/>
    <property type="match status" value="1"/>
</dbReference>